<reference evidence="1" key="1">
    <citation type="submission" date="2020-02" db="EMBL/GenBank/DDBJ databases">
        <authorList>
            <person name="Meier V. D."/>
        </authorList>
    </citation>
    <scope>NUCLEOTIDE SEQUENCE</scope>
    <source>
        <strain evidence="1">AVDCRST_MAG59</strain>
    </source>
</reference>
<evidence type="ECO:0000313" key="1">
    <source>
        <dbReference type="EMBL" id="CAA9573458.1"/>
    </source>
</evidence>
<protein>
    <submittedName>
        <fullName evidence="1">Uncharacterized protein</fullName>
    </submittedName>
</protein>
<dbReference type="EMBL" id="CADCWF010000276">
    <property type="protein sequence ID" value="CAA9573458.1"/>
    <property type="molecule type" value="Genomic_DNA"/>
</dbReference>
<organism evidence="1">
    <name type="scientific">uncultured Thermomicrobiales bacterium</name>
    <dbReference type="NCBI Taxonomy" id="1645740"/>
    <lineage>
        <taxon>Bacteria</taxon>
        <taxon>Pseudomonadati</taxon>
        <taxon>Thermomicrobiota</taxon>
        <taxon>Thermomicrobia</taxon>
        <taxon>Thermomicrobiales</taxon>
        <taxon>environmental samples</taxon>
    </lineage>
</organism>
<accession>A0A6J4VCC1</accession>
<sequence>MTRPRRVLVGVASAPARMAARRDAALHMAAFRIALRRFSEDGSSRHLRRS</sequence>
<gene>
    <name evidence="1" type="ORF">AVDCRST_MAG59-3824</name>
</gene>
<name>A0A6J4VCC1_9BACT</name>
<dbReference type="AlphaFoldDB" id="A0A6J4VCC1"/>
<proteinExistence type="predicted"/>